<dbReference type="Pfam" id="PF08308">
    <property type="entry name" value="PEGA"/>
    <property type="match status" value="1"/>
</dbReference>
<dbReference type="RefSeq" id="WP_022637266.1">
    <property type="nucleotide sequence ID" value="NZ_ASJR01000015.1"/>
</dbReference>
<accession>U7D5Y7</accession>
<evidence type="ECO:0000259" key="1">
    <source>
        <dbReference type="Pfam" id="PF08308"/>
    </source>
</evidence>
<evidence type="ECO:0000313" key="2">
    <source>
        <dbReference type="EMBL" id="ERP31343.1"/>
    </source>
</evidence>
<name>U7D5Y7_9BACT</name>
<dbReference type="STRING" id="1313304.CALK_1833"/>
<proteinExistence type="predicted"/>
<sequence>MITSKSFLCIICLFLFVHGGHRIAIMDIEYTGLTAGQGVMITDKIRDEVGGRDVFVAISRSDMRSIMEESQFHTSGVVRGEDLVEMGSIYGAEYIVVGSGVAEGGRFQISLRVVNVSTGEEITVTEANPTTFSAFLDETIPVAVNRLETLVKKRVYGKLALKTTPPNAEVSLRGTSVGKTPFESDFLSPNTYPISLSLRGYETVYDTLSVAAGAVREYSYQMIPIDEIVSSEEHGRQDVSRERFGRGRRPVRIGLSVVSAGFLIGGIISNNEMEDDIDTQQGLIEELSGTTDPHRRSQLKHEIRDLDGWINDFERQRNIFYSISGAAALGLTLTFVF</sequence>
<feature type="domain" description="PEGA" evidence="1">
    <location>
        <begin position="157"/>
        <end position="218"/>
    </location>
</feature>
<gene>
    <name evidence="2" type="ORF">CALK_1833</name>
</gene>
<keyword evidence="3" id="KW-1185">Reference proteome</keyword>
<protein>
    <recommendedName>
        <fullName evidence="1">PEGA domain-containing protein</fullName>
    </recommendedName>
</protein>
<comment type="caution">
    <text evidence="2">The sequence shown here is derived from an EMBL/GenBank/DDBJ whole genome shotgun (WGS) entry which is preliminary data.</text>
</comment>
<evidence type="ECO:0000313" key="3">
    <source>
        <dbReference type="Proteomes" id="UP000017148"/>
    </source>
</evidence>
<dbReference type="Proteomes" id="UP000017148">
    <property type="component" value="Unassembled WGS sequence"/>
</dbReference>
<dbReference type="InterPro" id="IPR013229">
    <property type="entry name" value="PEGA"/>
</dbReference>
<dbReference type="Gene3D" id="3.40.50.10610">
    <property type="entry name" value="ABC-type transport auxiliary lipoprotein component"/>
    <property type="match status" value="1"/>
</dbReference>
<dbReference type="EMBL" id="ASJR01000015">
    <property type="protein sequence ID" value="ERP31343.1"/>
    <property type="molecule type" value="Genomic_DNA"/>
</dbReference>
<organism evidence="2 3">
    <name type="scientific">Chitinivibrio alkaliphilus ACht1</name>
    <dbReference type="NCBI Taxonomy" id="1313304"/>
    <lineage>
        <taxon>Bacteria</taxon>
        <taxon>Pseudomonadati</taxon>
        <taxon>Fibrobacterota</taxon>
        <taxon>Chitinivibrionia</taxon>
        <taxon>Chitinivibrionales</taxon>
        <taxon>Chitinivibrionaceae</taxon>
        <taxon>Chitinivibrio</taxon>
    </lineage>
</organism>
<dbReference type="AlphaFoldDB" id="U7D5Y7"/>
<reference evidence="2 3" key="1">
    <citation type="journal article" date="2013" name="Environ. Microbiol.">
        <title>Genome analysis of Chitinivibrio alkaliphilus gen. nov., sp. nov., a novel extremely haloalkaliphilic anaerobic chitinolytic bacterium from the candidate phylum Termite Group 3.</title>
        <authorList>
            <person name="Sorokin D.Y."/>
            <person name="Gumerov V.M."/>
            <person name="Rakitin A.L."/>
            <person name="Beletsky A.V."/>
            <person name="Damste J.S."/>
            <person name="Muyzer G."/>
            <person name="Mardanov A.V."/>
            <person name="Ravin N.V."/>
        </authorList>
    </citation>
    <scope>NUCLEOTIDE SEQUENCE [LARGE SCALE GENOMIC DNA]</scope>
    <source>
        <strain evidence="2 3">ACht1</strain>
    </source>
</reference>